<name>R8QXU0_BACCE</name>
<sequence>MKMELKDIPDFKKIKRMALLAQKQWGVNTDQ</sequence>
<reference evidence="1 2" key="1">
    <citation type="submission" date="2012-12" db="EMBL/GenBank/DDBJ databases">
        <title>The Genome Sequence of Bacillus cereus VD118.</title>
        <authorList>
            <consortium name="The Broad Institute Genome Sequencing Platform"/>
            <consortium name="The Broad Institute Genome Sequencing Center for Infectious Disease"/>
            <person name="Feldgarden M."/>
            <person name="Van der Auwera G.A."/>
            <person name="Mahillon J."/>
            <person name="Duprez V."/>
            <person name="Timmery S."/>
            <person name="Mattelet C."/>
            <person name="Dierick K."/>
            <person name="Sun M."/>
            <person name="Yu Z."/>
            <person name="Zhu L."/>
            <person name="Hu X."/>
            <person name="Shank E.B."/>
            <person name="Swiecicka I."/>
            <person name="Hansen B.M."/>
            <person name="Andrup L."/>
            <person name="Walker B."/>
            <person name="Young S.K."/>
            <person name="Zeng Q."/>
            <person name="Gargeya S."/>
            <person name="Fitzgerald M."/>
            <person name="Haas B."/>
            <person name="Abouelleil A."/>
            <person name="Alvarado L."/>
            <person name="Arachchi H.M."/>
            <person name="Berlin A.M."/>
            <person name="Chapman S.B."/>
            <person name="Dewar J."/>
            <person name="Goldberg J."/>
            <person name="Griggs A."/>
            <person name="Gujja S."/>
            <person name="Hansen M."/>
            <person name="Howarth C."/>
            <person name="Imamovic A."/>
            <person name="Larimer J."/>
            <person name="McCowan C."/>
            <person name="Murphy C."/>
            <person name="Neiman D."/>
            <person name="Pearson M."/>
            <person name="Priest M."/>
            <person name="Roberts A."/>
            <person name="Saif S."/>
            <person name="Shea T."/>
            <person name="Sisk P."/>
            <person name="Sykes S."/>
            <person name="Wortman J."/>
            <person name="Nusbaum C."/>
            <person name="Birren B."/>
        </authorList>
    </citation>
    <scope>NUCLEOTIDE SEQUENCE [LARGE SCALE GENOMIC DNA]</scope>
    <source>
        <strain evidence="1 2">VD118</strain>
    </source>
</reference>
<comment type="caution">
    <text evidence="1">The sequence shown here is derived from an EMBL/GenBank/DDBJ whole genome shotgun (WGS) entry which is preliminary data.</text>
</comment>
<accession>R8QXU0</accession>
<dbReference type="EMBL" id="AHEZ01000019">
    <property type="protein sequence ID" value="EOP75308.1"/>
    <property type="molecule type" value="Genomic_DNA"/>
</dbReference>
<evidence type="ECO:0000313" key="1">
    <source>
        <dbReference type="EMBL" id="EOP75308.1"/>
    </source>
</evidence>
<dbReference type="Proteomes" id="UP000014019">
    <property type="component" value="Unassembled WGS sequence"/>
</dbReference>
<protein>
    <submittedName>
        <fullName evidence="1">Uncharacterized protein</fullName>
    </submittedName>
</protein>
<organism evidence="1 2">
    <name type="scientific">Bacillus cereus VD118</name>
    <dbReference type="NCBI Taxonomy" id="1053231"/>
    <lineage>
        <taxon>Bacteria</taxon>
        <taxon>Bacillati</taxon>
        <taxon>Bacillota</taxon>
        <taxon>Bacilli</taxon>
        <taxon>Bacillales</taxon>
        <taxon>Bacillaceae</taxon>
        <taxon>Bacillus</taxon>
        <taxon>Bacillus cereus group</taxon>
    </lineage>
</organism>
<gene>
    <name evidence="1" type="ORF">IIQ_05614</name>
</gene>
<dbReference type="AlphaFoldDB" id="R8QXU0"/>
<proteinExistence type="predicted"/>
<evidence type="ECO:0000313" key="2">
    <source>
        <dbReference type="Proteomes" id="UP000014019"/>
    </source>
</evidence>
<dbReference type="HOGENOM" id="CLU_221188_0_0_9"/>